<reference evidence="7 8" key="1">
    <citation type="submission" date="2017-06" db="EMBL/GenBank/DDBJ databases">
        <title>Comparative genomic analysis of Ambrosia Fusariam Clade fungi.</title>
        <authorList>
            <person name="Stajich J.E."/>
            <person name="Carrillo J."/>
            <person name="Kijimoto T."/>
            <person name="Eskalen A."/>
            <person name="O'Donnell K."/>
            <person name="Kasson M."/>
        </authorList>
    </citation>
    <scope>NUCLEOTIDE SEQUENCE [LARGE SCALE GENOMIC DNA]</scope>
    <source>
        <strain evidence="7">UCR3666</strain>
    </source>
</reference>
<dbReference type="InterPro" id="IPR051609">
    <property type="entry name" value="NmrA/Isoflavone_reductase-like"/>
</dbReference>
<evidence type="ECO:0000256" key="3">
    <source>
        <dbReference type="ARBA" id="ARBA00023002"/>
    </source>
</evidence>
<dbReference type="AlphaFoldDB" id="A0A3M2SFW5"/>
<dbReference type="EMBL" id="NKUJ01000048">
    <property type="protein sequence ID" value="RMJ16411.1"/>
    <property type="molecule type" value="Genomic_DNA"/>
</dbReference>
<evidence type="ECO:0000313" key="8">
    <source>
        <dbReference type="Proteomes" id="UP000277212"/>
    </source>
</evidence>
<comment type="caution">
    <text evidence="7">The sequence shown here is derived from an EMBL/GenBank/DDBJ whole genome shotgun (WGS) entry which is preliminary data.</text>
</comment>
<feature type="domain" description="Xylanolytic transcriptional activator regulatory" evidence="6">
    <location>
        <begin position="717"/>
        <end position="791"/>
    </location>
</feature>
<evidence type="ECO:0000256" key="1">
    <source>
        <dbReference type="ARBA" id="ARBA00005725"/>
    </source>
</evidence>
<dbReference type="Gene3D" id="3.90.25.10">
    <property type="entry name" value="UDP-galactose 4-epimerase, domain 1"/>
    <property type="match status" value="1"/>
</dbReference>
<dbReference type="InterPro" id="IPR007219">
    <property type="entry name" value="XnlR_reg_dom"/>
</dbReference>
<name>A0A3M2SFW5_9HYPO</name>
<evidence type="ECO:0000313" key="7">
    <source>
        <dbReference type="EMBL" id="RMJ16411.1"/>
    </source>
</evidence>
<sequence>MVKVTVAGGSNGLGRVIARAIAATGKHEVSVLSRKTREATTENPIPALAVDYADPENIADVLRSNGTEVVISTIGILFEDTHKSQMNLIEGAEKSGTVKRFAPSEFAYDYDAAAEGGYPCQLPGLEGYKGNKYKIEAAKRLQSTNMESTRFMIGFLMDYYGAPAEEPPVLPLAVVLDMENNKAGLPGTGDDKVTLTHSETIGKFVAASLDLEEWPKKSWIIGDTLTWREALGFVENARKIKFDVHFDSIDDLKESKITELPGNVPKYDLVGKPFIDGMMSLWSLGFAWGWYDLTSYKKSEKTLNEMFPDLETLTFKSFMARCFGYLIEGRASIFTMSTTYTVVFANEHGSHGEYVFCMEKPIINKDLTAGNVITNALMAQDVSDGNDFTLNTQIQTNAWCGKFSSEPAEGVLPIQSHSEAVELGSNKNGGDTLSMILVDESVTFDGVKTKDAPTTCFTISQPAGFNASDHIAIGLAQKDSTGRETPSSMNMTTNIQPVVKFYVLKVMQITVKNVNYQSFSTKPGVVDFTNGEGQGHYAARVVHEKNGEFTVIYQRLEAMSRELQELRNQRDEDPPSSRTESTADSGPSTIEDDGQDDFSLSIPAVSLNGVLIESSVAAEAFKTFAEVFRPQLPVIGSLSADDTYQSQPFLFWTIVIIIACHLPGQQYTELLQLLQAPYTTMLHQQILDAPLPLYKIQALLLLCHWPLPCETQTRDPSWLYCGVLIQAARFMSLDRQQTVPSLRSLGVASGSIRARINTWLGCFCVSTSLSLHLGLPPPIDSDLDFGSIHSFLRRQTAPPTFAMQVRVQLIVAKFTSLLNHDMGEGASSSFIRLLDTELDALRAEVSLEDEQMRAVELGILGAKMHLYALVITKDSNNSSSRQIMLRTARDVALRIIHISTLAMRNAPPDDQELIRKQRCLPKNHYRCLAFATIFLLKFFHRRGSDAPEERQAVANHISMAQNLFKACATEPRDEYNRTARVFEVLGRESPKSIEPDTLRLTHRMGVSIVFDAVSNASEARGKPVEIRENETIQDEGGPEEPRVHERLLNQPEVEMDQADTSSEFLRGFWSDPYMNLLSFDPTPLESEYQDSWPSF</sequence>
<keyword evidence="3" id="KW-0560">Oxidoreductase</keyword>
<dbReference type="PANTHER" id="PTHR47706">
    <property type="entry name" value="NMRA-LIKE FAMILY PROTEIN"/>
    <property type="match status" value="1"/>
</dbReference>
<dbReference type="Pfam" id="PF04082">
    <property type="entry name" value="Fungal_trans"/>
    <property type="match status" value="1"/>
</dbReference>
<dbReference type="SUPFAM" id="SSF51735">
    <property type="entry name" value="NAD(P)-binding Rossmann-fold domains"/>
    <property type="match status" value="1"/>
</dbReference>
<dbReference type="OrthoDB" id="3163292at2759"/>
<dbReference type="CDD" id="cd12148">
    <property type="entry name" value="fungal_TF_MHR"/>
    <property type="match status" value="1"/>
</dbReference>
<dbReference type="GO" id="GO:0008270">
    <property type="term" value="F:zinc ion binding"/>
    <property type="evidence" value="ECO:0007669"/>
    <property type="project" value="InterPro"/>
</dbReference>
<organism evidence="7 8">
    <name type="scientific">Fusarium kuroshium</name>
    <dbReference type="NCBI Taxonomy" id="2010991"/>
    <lineage>
        <taxon>Eukaryota</taxon>
        <taxon>Fungi</taxon>
        <taxon>Dikarya</taxon>
        <taxon>Ascomycota</taxon>
        <taxon>Pezizomycotina</taxon>
        <taxon>Sordariomycetes</taxon>
        <taxon>Hypocreomycetidae</taxon>
        <taxon>Hypocreales</taxon>
        <taxon>Nectriaceae</taxon>
        <taxon>Fusarium</taxon>
        <taxon>Fusarium solani species complex</taxon>
    </lineage>
</organism>
<dbReference type="GO" id="GO:0006351">
    <property type="term" value="P:DNA-templated transcription"/>
    <property type="evidence" value="ECO:0007669"/>
    <property type="project" value="InterPro"/>
</dbReference>
<dbReference type="Gene3D" id="3.40.50.720">
    <property type="entry name" value="NAD(P)-binding Rossmann-like Domain"/>
    <property type="match status" value="1"/>
</dbReference>
<dbReference type="InterPro" id="IPR036291">
    <property type="entry name" value="NAD(P)-bd_dom_sf"/>
</dbReference>
<keyword evidence="8" id="KW-1185">Reference proteome</keyword>
<protein>
    <recommendedName>
        <fullName evidence="6">Xylanolytic transcriptional activator regulatory domain-containing protein</fullName>
    </recommendedName>
</protein>
<dbReference type="GO" id="GO:0016491">
    <property type="term" value="F:oxidoreductase activity"/>
    <property type="evidence" value="ECO:0007669"/>
    <property type="project" value="UniProtKB-KW"/>
</dbReference>
<proteinExistence type="inferred from homology"/>
<evidence type="ECO:0000256" key="4">
    <source>
        <dbReference type="ARBA" id="ARBA00023242"/>
    </source>
</evidence>
<feature type="region of interest" description="Disordered" evidence="5">
    <location>
        <begin position="565"/>
        <end position="595"/>
    </location>
</feature>
<dbReference type="PANTHER" id="PTHR47706:SF4">
    <property type="entry name" value="NMRA-LIKE DOMAIN-CONTAINING PROTEIN"/>
    <property type="match status" value="1"/>
</dbReference>
<gene>
    <name evidence="7" type="ORF">CDV36_003917</name>
</gene>
<dbReference type="SMART" id="SM00906">
    <property type="entry name" value="Fungal_trans"/>
    <property type="match status" value="1"/>
</dbReference>
<dbReference type="GO" id="GO:0003677">
    <property type="term" value="F:DNA binding"/>
    <property type="evidence" value="ECO:0007669"/>
    <property type="project" value="InterPro"/>
</dbReference>
<dbReference type="Proteomes" id="UP000277212">
    <property type="component" value="Unassembled WGS sequence"/>
</dbReference>
<accession>A0A3M2SFW5</accession>
<keyword evidence="4" id="KW-0539">Nucleus</keyword>
<evidence type="ECO:0000259" key="6">
    <source>
        <dbReference type="SMART" id="SM00906"/>
    </source>
</evidence>
<evidence type="ECO:0000256" key="2">
    <source>
        <dbReference type="ARBA" id="ARBA00022857"/>
    </source>
</evidence>
<feature type="compositionally biased region" description="Polar residues" evidence="5">
    <location>
        <begin position="576"/>
        <end position="588"/>
    </location>
</feature>
<dbReference type="STRING" id="2010991.A0A3M2SFW5"/>
<feature type="compositionally biased region" description="Basic and acidic residues" evidence="5">
    <location>
        <begin position="565"/>
        <end position="575"/>
    </location>
</feature>
<keyword evidence="2" id="KW-0521">NADP</keyword>
<comment type="similarity">
    <text evidence="1">Belongs to the NmrA-type oxidoreductase family. Isoflavone reductase subfamily.</text>
</comment>
<evidence type="ECO:0000256" key="5">
    <source>
        <dbReference type="SAM" id="MobiDB-lite"/>
    </source>
</evidence>